<evidence type="ECO:0000256" key="2">
    <source>
        <dbReference type="SAM" id="Phobius"/>
    </source>
</evidence>
<dbReference type="AlphaFoldDB" id="A0A0K0XDK4"/>
<keyword evidence="2" id="KW-0812">Transmembrane</keyword>
<dbReference type="STRING" id="134601.AFA91_30180"/>
<evidence type="ECO:0000313" key="4">
    <source>
        <dbReference type="Proteomes" id="UP000062255"/>
    </source>
</evidence>
<feature type="transmembrane region" description="Helical" evidence="2">
    <location>
        <begin position="53"/>
        <end position="73"/>
    </location>
</feature>
<keyword evidence="2" id="KW-0472">Membrane</keyword>
<dbReference type="RefSeq" id="WP_049747927.1">
    <property type="nucleotide sequence ID" value="NZ_CP012150.1"/>
</dbReference>
<proteinExistence type="predicted"/>
<dbReference type="NCBIfam" id="NF041247">
    <property type="entry name" value="UsfY"/>
    <property type="match status" value="1"/>
</dbReference>
<name>A0A0K0XDK4_MYCGD</name>
<dbReference type="Proteomes" id="UP000062255">
    <property type="component" value="Chromosome"/>
</dbReference>
<feature type="region of interest" description="Disordered" evidence="1">
    <location>
        <begin position="1"/>
        <end position="21"/>
    </location>
</feature>
<evidence type="ECO:0000313" key="3">
    <source>
        <dbReference type="EMBL" id="AKS35470.1"/>
    </source>
</evidence>
<accession>A0A0K0XDK4</accession>
<dbReference type="KEGG" id="mgo:AFA91_30180"/>
<keyword evidence="2" id="KW-1133">Transmembrane helix</keyword>
<sequence>MADEPVDHARTTRPHAGETMKDARNLPGLGLIAAALVVFVGSLVAFATAHVDVGGILVGLAAIGALAGGIWLATEHYRVRKNEERWYANHPGIVRQNPS</sequence>
<reference evidence="3 4" key="1">
    <citation type="submission" date="2015-07" db="EMBL/GenBank/DDBJ databases">
        <title>Complete genome sequence of Mycobacterium goodii X7B, a facultative thermophilic biodesulfurizing bacterium.</title>
        <authorList>
            <person name="Yu B."/>
            <person name="Li F."/>
            <person name="Xu P."/>
        </authorList>
    </citation>
    <scope>NUCLEOTIDE SEQUENCE [LARGE SCALE GENOMIC DNA]</scope>
    <source>
        <strain evidence="3 4">X7B</strain>
    </source>
</reference>
<dbReference type="PATRIC" id="fig|134601.6.peg.6241"/>
<feature type="transmembrane region" description="Helical" evidence="2">
    <location>
        <begin position="28"/>
        <end position="47"/>
    </location>
</feature>
<protein>
    <submittedName>
        <fullName evidence="3">UsfY protein</fullName>
    </submittedName>
</protein>
<dbReference type="InterPro" id="IPR049606">
    <property type="entry name" value="UsfY-like"/>
</dbReference>
<dbReference type="EMBL" id="CP012150">
    <property type="protein sequence ID" value="AKS35470.1"/>
    <property type="molecule type" value="Genomic_DNA"/>
</dbReference>
<evidence type="ECO:0000256" key="1">
    <source>
        <dbReference type="SAM" id="MobiDB-lite"/>
    </source>
</evidence>
<dbReference type="OrthoDB" id="4741344at2"/>
<organism evidence="3 4">
    <name type="scientific">Mycolicibacterium goodii</name>
    <name type="common">Mycobacterium goodii</name>
    <dbReference type="NCBI Taxonomy" id="134601"/>
    <lineage>
        <taxon>Bacteria</taxon>
        <taxon>Bacillati</taxon>
        <taxon>Actinomycetota</taxon>
        <taxon>Actinomycetes</taxon>
        <taxon>Mycobacteriales</taxon>
        <taxon>Mycobacteriaceae</taxon>
        <taxon>Mycolicibacterium</taxon>
    </lineage>
</organism>
<gene>
    <name evidence="3" type="ORF">AFA91_30180</name>
</gene>